<evidence type="ECO:0000256" key="1">
    <source>
        <dbReference type="ARBA" id="ARBA00022801"/>
    </source>
</evidence>
<dbReference type="EMBL" id="JBHUNF010000004">
    <property type="protein sequence ID" value="MFD2675306.1"/>
    <property type="molecule type" value="Genomic_DNA"/>
</dbReference>
<dbReference type="Proteomes" id="UP001597453">
    <property type="component" value="Unassembled WGS sequence"/>
</dbReference>
<gene>
    <name evidence="3" type="ORF">ACFSUQ_08380</name>
</gene>
<sequence>MSNFIPLEQVAEDQRGVVAAFREAGCKSFEDFPIEVSRENYERSSAANGLERDEVALVEDVKIDEFQVRVYDPRAERDASSPVLVFAHGGGWVTGSLETHDPVCRRLATLTGMPVVAIDYRLGPEFPFPAGHMDCRRAVEWVRDEAASRAWNPKRIVTIGDSAGGGLATVLAYQPQMQVEGTEVTAQVLLYPVLDIAEESVGYERIAEGFPLTAKTMRWFAEHLLADNADARDERVSPAQHVKVGDAPQPPALVLALGLDPLGVEAVEYARVIALNGTHVELLHLPNHAHGLFTSAGKIAMGAKMLERSAAFIAEHA</sequence>
<evidence type="ECO:0000313" key="4">
    <source>
        <dbReference type="Proteomes" id="UP001597453"/>
    </source>
</evidence>
<evidence type="ECO:0000313" key="3">
    <source>
        <dbReference type="EMBL" id="MFD2675306.1"/>
    </source>
</evidence>
<name>A0ABW5RL65_9MICO</name>
<dbReference type="InterPro" id="IPR050300">
    <property type="entry name" value="GDXG_lipolytic_enzyme"/>
</dbReference>
<dbReference type="Pfam" id="PF07859">
    <property type="entry name" value="Abhydrolase_3"/>
    <property type="match status" value="1"/>
</dbReference>
<keyword evidence="1 3" id="KW-0378">Hydrolase</keyword>
<organism evidence="3 4">
    <name type="scientific">Gulosibacter bifidus</name>
    <dbReference type="NCBI Taxonomy" id="272239"/>
    <lineage>
        <taxon>Bacteria</taxon>
        <taxon>Bacillati</taxon>
        <taxon>Actinomycetota</taxon>
        <taxon>Actinomycetes</taxon>
        <taxon>Micrococcales</taxon>
        <taxon>Microbacteriaceae</taxon>
        <taxon>Gulosibacter</taxon>
    </lineage>
</organism>
<dbReference type="PANTHER" id="PTHR48081:SF8">
    <property type="entry name" value="ALPHA_BETA HYDROLASE FOLD-3 DOMAIN-CONTAINING PROTEIN-RELATED"/>
    <property type="match status" value="1"/>
</dbReference>
<protein>
    <submittedName>
        <fullName evidence="3">Alpha/beta hydrolase</fullName>
    </submittedName>
</protein>
<dbReference type="RefSeq" id="WP_066058708.1">
    <property type="nucleotide sequence ID" value="NZ_JBHUNF010000004.1"/>
</dbReference>
<dbReference type="InterPro" id="IPR013094">
    <property type="entry name" value="AB_hydrolase_3"/>
</dbReference>
<dbReference type="InterPro" id="IPR029058">
    <property type="entry name" value="AB_hydrolase_fold"/>
</dbReference>
<dbReference type="SUPFAM" id="SSF53474">
    <property type="entry name" value="alpha/beta-Hydrolases"/>
    <property type="match status" value="1"/>
</dbReference>
<evidence type="ECO:0000259" key="2">
    <source>
        <dbReference type="Pfam" id="PF07859"/>
    </source>
</evidence>
<reference evidence="4" key="1">
    <citation type="journal article" date="2019" name="Int. J. Syst. Evol. Microbiol.">
        <title>The Global Catalogue of Microorganisms (GCM) 10K type strain sequencing project: providing services to taxonomists for standard genome sequencing and annotation.</title>
        <authorList>
            <consortium name="The Broad Institute Genomics Platform"/>
            <consortium name="The Broad Institute Genome Sequencing Center for Infectious Disease"/>
            <person name="Wu L."/>
            <person name="Ma J."/>
        </authorList>
    </citation>
    <scope>NUCLEOTIDE SEQUENCE [LARGE SCALE GENOMIC DNA]</scope>
    <source>
        <strain evidence="4">TISTR 1511</strain>
    </source>
</reference>
<dbReference type="GO" id="GO:0016787">
    <property type="term" value="F:hydrolase activity"/>
    <property type="evidence" value="ECO:0007669"/>
    <property type="project" value="UniProtKB-KW"/>
</dbReference>
<comment type="caution">
    <text evidence="3">The sequence shown here is derived from an EMBL/GenBank/DDBJ whole genome shotgun (WGS) entry which is preliminary data.</text>
</comment>
<dbReference type="Gene3D" id="3.40.50.1820">
    <property type="entry name" value="alpha/beta hydrolase"/>
    <property type="match status" value="1"/>
</dbReference>
<feature type="domain" description="Alpha/beta hydrolase fold-3" evidence="2">
    <location>
        <begin position="84"/>
        <end position="293"/>
    </location>
</feature>
<proteinExistence type="predicted"/>
<accession>A0ABW5RL65</accession>
<dbReference type="PANTHER" id="PTHR48081">
    <property type="entry name" value="AB HYDROLASE SUPERFAMILY PROTEIN C4A8.06C"/>
    <property type="match status" value="1"/>
</dbReference>
<keyword evidence="4" id="KW-1185">Reference proteome</keyword>